<dbReference type="RefSeq" id="WP_106447560.1">
    <property type="nucleotide sequence ID" value="NZ_CP027669.1"/>
</dbReference>
<dbReference type="AlphaFoldDB" id="A0A2S0N356"/>
<dbReference type="InterPro" id="IPR052345">
    <property type="entry name" value="Rad_response_metalloprotease"/>
</dbReference>
<keyword evidence="3" id="KW-1185">Reference proteome</keyword>
<sequence>MDEADVLQRARAFVAGVDTSNIQTDLCPYLVAANAKVIKEEMGKGESGSTITTPKGKHIIHVNSLESERRQRFTVCHELAHIVLGLPSTHDEVPSWSFSKRDSNEVMCDLFAAELLMPYQQWLNKVPDGDPSLEVIEFMAAEFQTSFPAAASRYANLASIPCAFVTMDRGMVRYAARSTTLRHANARIPARTPVPPGSVAYDIRAGGVSGTRVDEVAQDVWFENWEKGLDMFELSRHYQPTDTTLSLLWFDEEDLPEVEVTRFGVRLVDDGGLAELTGELPWPSGKRRR</sequence>
<evidence type="ECO:0000313" key="2">
    <source>
        <dbReference type="EMBL" id="AVO42584.1"/>
    </source>
</evidence>
<dbReference type="Pfam" id="PF06114">
    <property type="entry name" value="Peptidase_M78"/>
    <property type="match status" value="1"/>
</dbReference>
<dbReference type="PANTHER" id="PTHR43236">
    <property type="entry name" value="ANTITOXIN HIGA1"/>
    <property type="match status" value="1"/>
</dbReference>
<gene>
    <name evidence="2" type="ORF">C6571_15930</name>
</gene>
<dbReference type="OrthoDB" id="9794834at2"/>
<evidence type="ECO:0000313" key="3">
    <source>
        <dbReference type="Proteomes" id="UP000239326"/>
    </source>
</evidence>
<dbReference type="PANTHER" id="PTHR43236:SF1">
    <property type="entry name" value="BLL7220 PROTEIN"/>
    <property type="match status" value="1"/>
</dbReference>
<dbReference type="Proteomes" id="UP000239326">
    <property type="component" value="Chromosome"/>
</dbReference>
<proteinExistence type="predicted"/>
<accession>A0A2S0N356</accession>
<protein>
    <submittedName>
        <fullName evidence="2">ImmA/IrrE family metallo-endopeptidase</fullName>
    </submittedName>
</protein>
<dbReference type="InterPro" id="IPR010359">
    <property type="entry name" value="IrrE_HExxH"/>
</dbReference>
<evidence type="ECO:0000259" key="1">
    <source>
        <dbReference type="Pfam" id="PF06114"/>
    </source>
</evidence>
<name>A0A2S0N356_9BURK</name>
<dbReference type="Gene3D" id="1.10.10.2910">
    <property type="match status" value="1"/>
</dbReference>
<dbReference type="KEGG" id="simp:C6571_15930"/>
<dbReference type="EMBL" id="CP027669">
    <property type="protein sequence ID" value="AVO42584.1"/>
    <property type="molecule type" value="Genomic_DNA"/>
</dbReference>
<feature type="domain" description="IrrE N-terminal-like" evidence="1">
    <location>
        <begin position="35"/>
        <end position="153"/>
    </location>
</feature>
<organism evidence="2 3">
    <name type="scientific">Simplicispira suum</name>
    <dbReference type="NCBI Taxonomy" id="2109915"/>
    <lineage>
        <taxon>Bacteria</taxon>
        <taxon>Pseudomonadati</taxon>
        <taxon>Pseudomonadota</taxon>
        <taxon>Betaproteobacteria</taxon>
        <taxon>Burkholderiales</taxon>
        <taxon>Comamonadaceae</taxon>
        <taxon>Simplicispira</taxon>
    </lineage>
</organism>
<reference evidence="2 3" key="1">
    <citation type="submission" date="2018-03" db="EMBL/GenBank/DDBJ databases">
        <title>Genome sequencing of Simplicispira sp.</title>
        <authorList>
            <person name="Kim S.-J."/>
            <person name="Heo J."/>
            <person name="Kwon S.-W."/>
        </authorList>
    </citation>
    <scope>NUCLEOTIDE SEQUENCE [LARGE SCALE GENOMIC DNA]</scope>
    <source>
        <strain evidence="2 3">SC1-8</strain>
    </source>
</reference>